<reference evidence="9" key="1">
    <citation type="journal article" date="2019" name="Int. J. Syst. Evol. Microbiol.">
        <title>The Global Catalogue of Microorganisms (GCM) 10K type strain sequencing project: providing services to taxonomists for standard genome sequencing and annotation.</title>
        <authorList>
            <consortium name="The Broad Institute Genomics Platform"/>
            <consortium name="The Broad Institute Genome Sequencing Center for Infectious Disease"/>
            <person name="Wu L."/>
            <person name="Ma J."/>
        </authorList>
    </citation>
    <scope>NUCLEOTIDE SEQUENCE [LARGE SCALE GENOMIC DNA]</scope>
    <source>
        <strain evidence="9">JCM 18720</strain>
    </source>
</reference>
<keyword evidence="4 5" id="KW-0560">Oxidoreductase</keyword>
<evidence type="ECO:0000259" key="7">
    <source>
        <dbReference type="SMART" id="SM00859"/>
    </source>
</evidence>
<gene>
    <name evidence="5 8" type="primary">argC</name>
    <name evidence="8" type="ORF">GCM10025772_24280</name>
</gene>
<comment type="subcellular location">
    <subcellularLocation>
        <location evidence="5">Cytoplasm</location>
    </subcellularLocation>
</comment>
<name>A0ABP9SC02_9GAMM</name>
<sequence length="331" mass="34701">MVRVSVVGGSGYTGAILAKLIAQHPHLQLSGLYVSPGSADRDRLLSSLYPELIGIVDLPLQGLDLDALTQADAVCLATDHAVSAELAPKLLAQGVVVFDLSGAHRFRDPSLLPQFYGFEHPVPACLSGAVYGLAEHAEQALSDASLIAVPGCYPTASLLALMPLKVNGLIAHDGVPVINAVSGVSGAGRKAALNTSFCQVSLTPYGVLGHRHQPEIESQLDHPVVFTPHLGAFKRGILATITVPMAEGVGETEVRAAYGCYDTAGKVHLLPQGEWPKVDDVAGSDRCLLAWKLDSQRRILVVASAIDNLMKGAASQALQCILIRFGLGVSA</sequence>
<dbReference type="PROSITE" id="PS01224">
    <property type="entry name" value="ARGC"/>
    <property type="match status" value="1"/>
</dbReference>
<feature type="active site" evidence="5 6">
    <location>
        <position position="152"/>
    </location>
</feature>
<dbReference type="EMBL" id="BAABLF010000024">
    <property type="protein sequence ID" value="GAA5193416.1"/>
    <property type="molecule type" value="Genomic_DNA"/>
</dbReference>
<dbReference type="InterPro" id="IPR050085">
    <property type="entry name" value="AGPR"/>
</dbReference>
<dbReference type="InterPro" id="IPR036291">
    <property type="entry name" value="NAD(P)-bd_dom_sf"/>
</dbReference>
<dbReference type="Pfam" id="PF22698">
    <property type="entry name" value="Semialdhyde_dhC_1"/>
    <property type="match status" value="1"/>
</dbReference>
<dbReference type="SMART" id="SM00859">
    <property type="entry name" value="Semialdhyde_dh"/>
    <property type="match status" value="1"/>
</dbReference>
<dbReference type="NCBIfam" id="TIGR01850">
    <property type="entry name" value="argC"/>
    <property type="match status" value="1"/>
</dbReference>
<evidence type="ECO:0000256" key="2">
    <source>
        <dbReference type="ARBA" id="ARBA00022605"/>
    </source>
</evidence>
<comment type="function">
    <text evidence="5">Catalyzes the NADPH-dependent reduction of N-acetyl-5-glutamyl phosphate to yield N-acetyl-L-glutamate 5-semialdehyde.</text>
</comment>
<evidence type="ECO:0000256" key="6">
    <source>
        <dbReference type="PROSITE-ProRule" id="PRU10010"/>
    </source>
</evidence>
<dbReference type="HAMAP" id="MF_00150">
    <property type="entry name" value="ArgC_type1"/>
    <property type="match status" value="1"/>
</dbReference>
<dbReference type="EC" id="1.2.1.38" evidence="5"/>
<evidence type="ECO:0000256" key="4">
    <source>
        <dbReference type="ARBA" id="ARBA00023002"/>
    </source>
</evidence>
<dbReference type="InterPro" id="IPR000534">
    <property type="entry name" value="Semialdehyde_DH_NAD-bd"/>
</dbReference>
<keyword evidence="5" id="KW-0963">Cytoplasm</keyword>
<protein>
    <recommendedName>
        <fullName evidence="5">N-acetyl-gamma-glutamyl-phosphate reductase</fullName>
        <shortName evidence="5">AGPR</shortName>
        <ecNumber evidence="5">1.2.1.38</ecNumber>
    </recommendedName>
    <alternativeName>
        <fullName evidence="5">N-acetyl-glutamate semialdehyde dehydrogenase</fullName>
        <shortName evidence="5">NAGSA dehydrogenase</shortName>
    </alternativeName>
</protein>
<accession>A0ABP9SC02</accession>
<dbReference type="InterPro" id="IPR000706">
    <property type="entry name" value="AGPR_type-1"/>
</dbReference>
<evidence type="ECO:0000313" key="8">
    <source>
        <dbReference type="EMBL" id="GAA5193416.1"/>
    </source>
</evidence>
<comment type="catalytic activity">
    <reaction evidence="5">
        <text>N-acetyl-L-glutamate 5-semialdehyde + phosphate + NADP(+) = N-acetyl-L-glutamyl 5-phosphate + NADPH + H(+)</text>
        <dbReference type="Rhea" id="RHEA:21588"/>
        <dbReference type="ChEBI" id="CHEBI:15378"/>
        <dbReference type="ChEBI" id="CHEBI:29123"/>
        <dbReference type="ChEBI" id="CHEBI:43474"/>
        <dbReference type="ChEBI" id="CHEBI:57783"/>
        <dbReference type="ChEBI" id="CHEBI:57936"/>
        <dbReference type="ChEBI" id="CHEBI:58349"/>
        <dbReference type="EC" id="1.2.1.38"/>
    </reaction>
</comment>
<keyword evidence="1 5" id="KW-0055">Arginine biosynthesis</keyword>
<dbReference type="PANTHER" id="PTHR32338:SF10">
    <property type="entry name" value="N-ACETYL-GAMMA-GLUTAMYL-PHOSPHATE REDUCTASE, CHLOROPLASTIC-RELATED"/>
    <property type="match status" value="1"/>
</dbReference>
<proteinExistence type="inferred from homology"/>
<comment type="caution">
    <text evidence="8">The sequence shown here is derived from an EMBL/GenBank/DDBJ whole genome shotgun (WGS) entry which is preliminary data.</text>
</comment>
<dbReference type="RefSeq" id="WP_345317371.1">
    <property type="nucleotide sequence ID" value="NZ_BAABLF010000024.1"/>
</dbReference>
<keyword evidence="9" id="KW-1185">Reference proteome</keyword>
<evidence type="ECO:0000256" key="3">
    <source>
        <dbReference type="ARBA" id="ARBA00022857"/>
    </source>
</evidence>
<dbReference type="CDD" id="cd23934">
    <property type="entry name" value="AGPR_1_C"/>
    <property type="match status" value="1"/>
</dbReference>
<dbReference type="InterPro" id="IPR023013">
    <property type="entry name" value="AGPR_AS"/>
</dbReference>
<dbReference type="SUPFAM" id="SSF51735">
    <property type="entry name" value="NAD(P)-binding Rossmann-fold domains"/>
    <property type="match status" value="1"/>
</dbReference>
<dbReference type="PANTHER" id="PTHR32338">
    <property type="entry name" value="N-ACETYL-GAMMA-GLUTAMYL-PHOSPHATE REDUCTASE, CHLOROPLASTIC-RELATED-RELATED"/>
    <property type="match status" value="1"/>
</dbReference>
<evidence type="ECO:0000256" key="1">
    <source>
        <dbReference type="ARBA" id="ARBA00022571"/>
    </source>
</evidence>
<organism evidence="8 9">
    <name type="scientific">Ferrimonas gelatinilytica</name>
    <dbReference type="NCBI Taxonomy" id="1255257"/>
    <lineage>
        <taxon>Bacteria</taxon>
        <taxon>Pseudomonadati</taxon>
        <taxon>Pseudomonadota</taxon>
        <taxon>Gammaproteobacteria</taxon>
        <taxon>Alteromonadales</taxon>
        <taxon>Ferrimonadaceae</taxon>
        <taxon>Ferrimonas</taxon>
    </lineage>
</organism>
<dbReference type="CDD" id="cd17895">
    <property type="entry name" value="AGPR_1_N"/>
    <property type="match status" value="1"/>
</dbReference>
<comment type="similarity">
    <text evidence="5">Belongs to the NAGSA dehydrogenase family. Type 1 subfamily.</text>
</comment>
<dbReference type="Gene3D" id="3.40.50.720">
    <property type="entry name" value="NAD(P)-binding Rossmann-like Domain"/>
    <property type="match status" value="1"/>
</dbReference>
<keyword evidence="3 5" id="KW-0521">NADP</keyword>
<dbReference type="Proteomes" id="UP001501600">
    <property type="component" value="Unassembled WGS sequence"/>
</dbReference>
<dbReference type="Gene3D" id="3.30.360.10">
    <property type="entry name" value="Dihydrodipicolinate Reductase, domain 2"/>
    <property type="match status" value="1"/>
</dbReference>
<evidence type="ECO:0000313" key="9">
    <source>
        <dbReference type="Proteomes" id="UP001501600"/>
    </source>
</evidence>
<dbReference type="InterPro" id="IPR058924">
    <property type="entry name" value="AGPR_dimerisation_dom"/>
</dbReference>
<feature type="domain" description="Semialdehyde dehydrogenase NAD-binding" evidence="7">
    <location>
        <begin position="3"/>
        <end position="144"/>
    </location>
</feature>
<comment type="pathway">
    <text evidence="5">Amino-acid biosynthesis; L-arginine biosynthesis; N(2)-acetyl-L-ornithine from L-glutamate: step 3/4.</text>
</comment>
<evidence type="ECO:0000256" key="5">
    <source>
        <dbReference type="HAMAP-Rule" id="MF_00150"/>
    </source>
</evidence>
<dbReference type="SUPFAM" id="SSF55347">
    <property type="entry name" value="Glyceraldehyde-3-phosphate dehydrogenase-like, C-terminal domain"/>
    <property type="match status" value="1"/>
</dbReference>
<keyword evidence="2 5" id="KW-0028">Amino-acid biosynthesis</keyword>
<dbReference type="Pfam" id="PF01118">
    <property type="entry name" value="Semialdhyde_dh"/>
    <property type="match status" value="1"/>
</dbReference>